<organism evidence="2 3">
    <name type="scientific">Streptomyces olivaceus</name>
    <dbReference type="NCBI Taxonomy" id="47716"/>
    <lineage>
        <taxon>Bacteria</taxon>
        <taxon>Bacillati</taxon>
        <taxon>Actinomycetota</taxon>
        <taxon>Actinomycetes</taxon>
        <taxon>Kitasatosporales</taxon>
        <taxon>Streptomycetaceae</taxon>
        <taxon>Streptomyces</taxon>
    </lineage>
</organism>
<evidence type="ECO:0000313" key="3">
    <source>
        <dbReference type="Proteomes" id="UP000758701"/>
    </source>
</evidence>
<name>A0ABS7VYI6_STROV</name>
<feature type="compositionally biased region" description="Low complexity" evidence="1">
    <location>
        <begin position="15"/>
        <end position="31"/>
    </location>
</feature>
<evidence type="ECO:0000313" key="2">
    <source>
        <dbReference type="EMBL" id="MBZ6150130.1"/>
    </source>
</evidence>
<dbReference type="Proteomes" id="UP000758701">
    <property type="component" value="Unassembled WGS sequence"/>
</dbReference>
<dbReference type="EMBL" id="JAHSTP010000001">
    <property type="protein sequence ID" value="MBZ6150130.1"/>
    <property type="molecule type" value="Genomic_DNA"/>
</dbReference>
<reference evidence="2 3" key="1">
    <citation type="submission" date="2021-06" db="EMBL/GenBank/DDBJ databases">
        <title>Ecological speciation of a Streptomyces species isolated from different habitats and geographic origins.</title>
        <authorList>
            <person name="Wang J."/>
        </authorList>
    </citation>
    <scope>NUCLEOTIDE SEQUENCE [LARGE SCALE GENOMIC DNA]</scope>
    <source>
        <strain evidence="2 3">FXJ8.012</strain>
    </source>
</reference>
<feature type="region of interest" description="Disordered" evidence="1">
    <location>
        <begin position="1"/>
        <end position="46"/>
    </location>
</feature>
<sequence length="46" mass="4731">MARPGPSVADEGPHAGTLPPALTSPATTEPAVELPLSQAKPRTTRR</sequence>
<keyword evidence="3" id="KW-1185">Reference proteome</keyword>
<proteinExistence type="predicted"/>
<accession>A0ABS7VYI6</accession>
<gene>
    <name evidence="2" type="ORF">KVH32_02975</name>
</gene>
<protein>
    <submittedName>
        <fullName evidence="2">Uncharacterized protein</fullName>
    </submittedName>
</protein>
<dbReference type="RefSeq" id="WP_157852229.1">
    <property type="nucleotide sequence ID" value="NZ_BNEG01000003.1"/>
</dbReference>
<comment type="caution">
    <text evidence="2">The sequence shown here is derived from an EMBL/GenBank/DDBJ whole genome shotgun (WGS) entry which is preliminary data.</text>
</comment>
<evidence type="ECO:0000256" key="1">
    <source>
        <dbReference type="SAM" id="MobiDB-lite"/>
    </source>
</evidence>